<name>A0ABY3PQB7_9CYAN</name>
<evidence type="ECO:0000256" key="1">
    <source>
        <dbReference type="ARBA" id="ARBA00023098"/>
    </source>
</evidence>
<accession>A0ABY3PQB7</accession>
<keyword evidence="2" id="KW-0378">Hydrolase</keyword>
<dbReference type="EMBL" id="CP063845">
    <property type="protein sequence ID" value="UFP95815.1"/>
    <property type="molecule type" value="Genomic_DNA"/>
</dbReference>
<evidence type="ECO:0000256" key="2">
    <source>
        <dbReference type="PROSITE-ProRule" id="PRU01161"/>
    </source>
</evidence>
<feature type="short sequence motif" description="DGA/G" evidence="2">
    <location>
        <begin position="217"/>
        <end position="219"/>
    </location>
</feature>
<proteinExistence type="predicted"/>
<protein>
    <submittedName>
        <fullName evidence="4">Patatin-like phospholipase family protein</fullName>
    </submittedName>
</protein>
<dbReference type="InterPro" id="IPR016035">
    <property type="entry name" value="Acyl_Trfase/lysoPLipase"/>
</dbReference>
<dbReference type="SUPFAM" id="SSF52151">
    <property type="entry name" value="FabD/lysophospholipase-like"/>
    <property type="match status" value="1"/>
</dbReference>
<dbReference type="Gene3D" id="3.40.1090.10">
    <property type="entry name" value="Cytosolic phospholipase A2 catalytic domain"/>
    <property type="match status" value="1"/>
</dbReference>
<feature type="domain" description="PNPLA" evidence="3">
    <location>
        <begin position="9"/>
        <end position="230"/>
    </location>
</feature>
<evidence type="ECO:0000259" key="3">
    <source>
        <dbReference type="PROSITE" id="PS51635"/>
    </source>
</evidence>
<dbReference type="PANTHER" id="PTHR46394">
    <property type="entry name" value="ANNEXIN"/>
    <property type="match status" value="1"/>
</dbReference>
<feature type="short sequence motif" description="GXGXXG" evidence="2">
    <location>
        <begin position="13"/>
        <end position="18"/>
    </location>
</feature>
<reference evidence="4 5" key="1">
    <citation type="journal article" date="2021" name="Genome Biol. Evol.">
        <title>Complete Genome Sequencing of a Novel Gloeobacter Species from a Waterfall Cave in Mexico.</title>
        <authorList>
            <person name="Saw J.H."/>
            <person name="Cardona T."/>
            <person name="Montejano G."/>
        </authorList>
    </citation>
    <scope>NUCLEOTIDE SEQUENCE [LARGE SCALE GENOMIC DNA]</scope>
    <source>
        <strain evidence="4">MG652769</strain>
    </source>
</reference>
<dbReference type="InterPro" id="IPR052580">
    <property type="entry name" value="Lipid_Hydrolase"/>
</dbReference>
<feature type="active site" description="Proton acceptor" evidence="2">
    <location>
        <position position="217"/>
    </location>
</feature>
<evidence type="ECO:0000313" key="4">
    <source>
        <dbReference type="EMBL" id="UFP95815.1"/>
    </source>
</evidence>
<gene>
    <name evidence="4" type="ORF">ISF26_06165</name>
</gene>
<keyword evidence="1 2" id="KW-0443">Lipid metabolism</keyword>
<dbReference type="PROSITE" id="PS51635">
    <property type="entry name" value="PNPLA"/>
    <property type="match status" value="1"/>
</dbReference>
<dbReference type="PANTHER" id="PTHR46394:SF1">
    <property type="entry name" value="PNPLA DOMAIN-CONTAINING PROTEIN"/>
    <property type="match status" value="1"/>
</dbReference>
<dbReference type="Pfam" id="PF01734">
    <property type="entry name" value="Patatin"/>
    <property type="match status" value="1"/>
</dbReference>
<keyword evidence="2" id="KW-0442">Lipid degradation</keyword>
<evidence type="ECO:0000313" key="5">
    <source>
        <dbReference type="Proteomes" id="UP001054846"/>
    </source>
</evidence>
<sequence>MCQWIRAFGIFEGGGAKGLAHIAALKQAEVLGIEFVGVAGASAGSIVAALAAAGYTADELFHPNRLGTLLDINFTDFFQPDWPRLKKLTRHLRESFGDQNAFRTWLSLHNLYLDHWELLNRLYDECGLFDTENFRDWFGGLLERSRLRNRDATFADAPIRLKIIATDHERREIVVFGREETPGVSIVDAVCASISIPFFFKPFVIEHPPGIHRKLVDGGVVSNCPAWVFDDRARDDVGLPTFGFRLLDPPSNRSVVPLLQLAGDLLLTGLTASQELQFRRVDNLYIDSVKCTSGTFDFDLDSGAKRRLYKEGLKVGYGALFRYLKAPAQLAEACRQLREELGNPNLHLRLALYLPVGRERMRAAYSHNMEEDPDYRLEVSMSRSGFAECWKASPRECFYLDYTAALPPFKRPGIRSGLLVPILDPDSRYKRLDVRARPLVGIAEFDSDAELTETFFRERIDKEALKAIETVADVLFEEN</sequence>
<feature type="active site" description="Nucleophile" evidence="2">
    <location>
        <position position="42"/>
    </location>
</feature>
<keyword evidence="5" id="KW-1185">Reference proteome</keyword>
<organism evidence="4 5">
    <name type="scientific">Gloeobacter morelensis MG652769</name>
    <dbReference type="NCBI Taxonomy" id="2781736"/>
    <lineage>
        <taxon>Bacteria</taxon>
        <taxon>Bacillati</taxon>
        <taxon>Cyanobacteriota</taxon>
        <taxon>Cyanophyceae</taxon>
        <taxon>Gloeobacterales</taxon>
        <taxon>Gloeobacteraceae</taxon>
        <taxon>Gloeobacter</taxon>
        <taxon>Gloeobacter morelensis</taxon>
    </lineage>
</organism>
<dbReference type="RefSeq" id="WP_230843041.1">
    <property type="nucleotide sequence ID" value="NZ_CP063845.1"/>
</dbReference>
<dbReference type="InterPro" id="IPR002641">
    <property type="entry name" value="PNPLA_dom"/>
</dbReference>
<feature type="short sequence motif" description="GXSXG" evidence="2">
    <location>
        <begin position="40"/>
        <end position="44"/>
    </location>
</feature>
<dbReference type="Proteomes" id="UP001054846">
    <property type="component" value="Chromosome"/>
</dbReference>